<feature type="domain" description="Bacterial sugar transferase" evidence="3">
    <location>
        <begin position="4"/>
        <end position="178"/>
    </location>
</feature>
<dbReference type="RefSeq" id="WP_037464591.1">
    <property type="nucleotide sequence ID" value="NZ_BCZD01000005.1"/>
</dbReference>
<keyword evidence="5" id="KW-1185">Reference proteome</keyword>
<keyword evidence="2" id="KW-0270">Exopolysaccharide synthesis</keyword>
<comment type="caution">
    <text evidence="4">The sequence shown here is derived from an EMBL/GenBank/DDBJ whole genome shotgun (WGS) entry which is preliminary data.</text>
</comment>
<dbReference type="EMBL" id="JFZA02000012">
    <property type="protein sequence ID" value="KFG90467.1"/>
    <property type="molecule type" value="Genomic_DNA"/>
</dbReference>
<protein>
    <submittedName>
        <fullName evidence="4">UDP-phosphate galactose phosphotransferase</fullName>
    </submittedName>
</protein>
<dbReference type="Proteomes" id="UP000024284">
    <property type="component" value="Unassembled WGS sequence"/>
</dbReference>
<organism evidence="4 5">
    <name type="scientific">Sphingobium herbicidovorans (strain ATCC 700291 / DSM 11019 / CCUG 56400 / KCTC 2939 / LMG 18315 / NBRC 16415 / MH)</name>
    <name type="common">Sphingomonas herbicidovorans</name>
    <dbReference type="NCBI Taxonomy" id="1219045"/>
    <lineage>
        <taxon>Bacteria</taxon>
        <taxon>Pseudomonadati</taxon>
        <taxon>Pseudomonadota</taxon>
        <taxon>Alphaproteobacteria</taxon>
        <taxon>Sphingomonadales</taxon>
        <taxon>Sphingomonadaceae</taxon>
        <taxon>Sphingobium</taxon>
    </lineage>
</organism>
<sequence>MGARRIADVMLASTGLVLLAPVMAIIAGSIRLFDGPPVLFKQARVTKGGKLFKVVKFRTMNDGRDAEGQLLPDRMRTTALGRFLRRSRLDELPQLWNILIGEMSLIGPRPLLPQTIAAAGKKGQLRCAVRPGLTGWAQVNGNSLLDDDDKIALDLWYIENRSLRIDLVILARTIGVALRGERFNLRLKGSA</sequence>
<evidence type="ECO:0000313" key="5">
    <source>
        <dbReference type="Proteomes" id="UP000024284"/>
    </source>
</evidence>
<dbReference type="PANTHER" id="PTHR30576">
    <property type="entry name" value="COLANIC BIOSYNTHESIS UDP-GLUCOSE LIPID CARRIER TRANSFERASE"/>
    <property type="match status" value="1"/>
</dbReference>
<accession>A0A086PAP9</accession>
<dbReference type="OrthoDB" id="9808602at2"/>
<dbReference type="InterPro" id="IPR003362">
    <property type="entry name" value="Bact_transf"/>
</dbReference>
<dbReference type="GO" id="GO:0000271">
    <property type="term" value="P:polysaccharide biosynthetic process"/>
    <property type="evidence" value="ECO:0007669"/>
    <property type="project" value="UniProtKB-KW"/>
</dbReference>
<dbReference type="Pfam" id="PF02397">
    <property type="entry name" value="Bac_transf"/>
    <property type="match status" value="1"/>
</dbReference>
<dbReference type="eggNOG" id="COG2148">
    <property type="taxonomic scope" value="Bacteria"/>
</dbReference>
<proteinExistence type="inferred from homology"/>
<gene>
    <name evidence="4" type="ORF">BV98_001671</name>
</gene>
<evidence type="ECO:0000256" key="1">
    <source>
        <dbReference type="ARBA" id="ARBA00006464"/>
    </source>
</evidence>
<evidence type="ECO:0000313" key="4">
    <source>
        <dbReference type="EMBL" id="KFG90467.1"/>
    </source>
</evidence>
<dbReference type="GO" id="GO:0016780">
    <property type="term" value="F:phosphotransferase activity, for other substituted phosphate groups"/>
    <property type="evidence" value="ECO:0007669"/>
    <property type="project" value="TreeGrafter"/>
</dbReference>
<reference evidence="4" key="1">
    <citation type="submission" date="2014-08" db="EMBL/GenBank/DDBJ databases">
        <title>Draft genome sequences of Sphingobium herbicidovorans.</title>
        <authorList>
            <person name="Gan H.M."/>
            <person name="Gan H.Y."/>
            <person name="Savka M.A."/>
        </authorList>
    </citation>
    <scope>NUCLEOTIDE SEQUENCE [LARGE SCALE GENOMIC DNA]</scope>
    <source>
        <strain evidence="4">NBRC 16415</strain>
    </source>
</reference>
<name>A0A086PAP9_SPHHM</name>
<evidence type="ECO:0000256" key="2">
    <source>
        <dbReference type="ARBA" id="ARBA00023169"/>
    </source>
</evidence>
<dbReference type="AlphaFoldDB" id="A0A086PAP9"/>
<evidence type="ECO:0000259" key="3">
    <source>
        <dbReference type="Pfam" id="PF02397"/>
    </source>
</evidence>
<dbReference type="PANTHER" id="PTHR30576:SF8">
    <property type="entry name" value="UNDECAPRENYL-PHOSPHATE GALACTOSE PHOSPHOTRANSFERASE"/>
    <property type="match status" value="1"/>
</dbReference>
<dbReference type="STRING" id="76947.GCA_002080435_01316"/>
<comment type="similarity">
    <text evidence="1">Belongs to the bacterial sugar transferase family.</text>
</comment>
<dbReference type="PATRIC" id="fig|1219045.3.peg.1706"/>